<feature type="chain" id="PRO_5047224323" evidence="1">
    <location>
        <begin position="22"/>
        <end position="177"/>
    </location>
</feature>
<name>A0ABV7KZJ3_9PROT</name>
<organism evidence="2 3">
    <name type="scientific">Marinibaculum pumilum</name>
    <dbReference type="NCBI Taxonomy" id="1766165"/>
    <lineage>
        <taxon>Bacteria</taxon>
        <taxon>Pseudomonadati</taxon>
        <taxon>Pseudomonadota</taxon>
        <taxon>Alphaproteobacteria</taxon>
        <taxon>Rhodospirillales</taxon>
        <taxon>Rhodospirillaceae</taxon>
        <taxon>Marinibaculum</taxon>
    </lineage>
</organism>
<sequence>MAARTILALLLTLPAAGPAAAAQLQSEAGGGRVDVTYVDPADFTDARLRGGHGPDALAPALDGLRIHLEALGGRFLPPGQVLEVEVLDLDLAGRIEPWHLRAHDVRFMRDITWPRISLRYRLREDGTLLRQAEEEVRDMSYLTGPAWRYRSRPMPFEKFMLDRWFHSRFVEDRPPPA</sequence>
<feature type="signal peptide" evidence="1">
    <location>
        <begin position="1"/>
        <end position="21"/>
    </location>
</feature>
<dbReference type="RefSeq" id="WP_379900191.1">
    <property type="nucleotide sequence ID" value="NZ_JBHRTR010000025.1"/>
</dbReference>
<dbReference type="EMBL" id="JBHRTR010000025">
    <property type="protein sequence ID" value="MFC3227752.1"/>
    <property type="molecule type" value="Genomic_DNA"/>
</dbReference>
<comment type="caution">
    <text evidence="2">The sequence shown here is derived from an EMBL/GenBank/DDBJ whole genome shotgun (WGS) entry which is preliminary data.</text>
</comment>
<dbReference type="Proteomes" id="UP001595528">
    <property type="component" value="Unassembled WGS sequence"/>
</dbReference>
<keyword evidence="3" id="KW-1185">Reference proteome</keyword>
<evidence type="ECO:0000313" key="3">
    <source>
        <dbReference type="Proteomes" id="UP001595528"/>
    </source>
</evidence>
<dbReference type="InterPro" id="IPR021557">
    <property type="entry name" value="DUF3016"/>
</dbReference>
<dbReference type="Pfam" id="PF11454">
    <property type="entry name" value="DUF3016"/>
    <property type="match status" value="1"/>
</dbReference>
<reference evidence="3" key="1">
    <citation type="journal article" date="2019" name="Int. J. Syst. Evol. Microbiol.">
        <title>The Global Catalogue of Microorganisms (GCM) 10K type strain sequencing project: providing services to taxonomists for standard genome sequencing and annotation.</title>
        <authorList>
            <consortium name="The Broad Institute Genomics Platform"/>
            <consortium name="The Broad Institute Genome Sequencing Center for Infectious Disease"/>
            <person name="Wu L."/>
            <person name="Ma J."/>
        </authorList>
    </citation>
    <scope>NUCLEOTIDE SEQUENCE [LARGE SCALE GENOMIC DNA]</scope>
    <source>
        <strain evidence="3">KCTC 42964</strain>
    </source>
</reference>
<gene>
    <name evidence="2" type="ORF">ACFOGJ_10950</name>
</gene>
<keyword evidence="1" id="KW-0732">Signal</keyword>
<evidence type="ECO:0000256" key="1">
    <source>
        <dbReference type="SAM" id="SignalP"/>
    </source>
</evidence>
<accession>A0ABV7KZJ3</accession>
<proteinExistence type="predicted"/>
<evidence type="ECO:0000313" key="2">
    <source>
        <dbReference type="EMBL" id="MFC3227752.1"/>
    </source>
</evidence>
<protein>
    <submittedName>
        <fullName evidence="2">DUF3016 domain-containing protein</fullName>
    </submittedName>
</protein>